<dbReference type="GO" id="GO:0005783">
    <property type="term" value="C:endoplasmic reticulum"/>
    <property type="evidence" value="ECO:0007669"/>
    <property type="project" value="UniProtKB-SubCell"/>
</dbReference>
<feature type="compositionally biased region" description="Polar residues" evidence="6">
    <location>
        <begin position="71"/>
        <end position="84"/>
    </location>
</feature>
<evidence type="ECO:0000313" key="8">
    <source>
        <dbReference type="EMBL" id="KAL1131567.1"/>
    </source>
</evidence>
<dbReference type="PANTHER" id="PTHR13402:SF6">
    <property type="entry name" value="SECRETORY 16, ISOFORM I"/>
    <property type="match status" value="1"/>
</dbReference>
<keyword evidence="4" id="KW-0256">Endoplasmic reticulum</keyword>
<evidence type="ECO:0000256" key="6">
    <source>
        <dbReference type="SAM" id="MobiDB-lite"/>
    </source>
</evidence>
<feature type="compositionally biased region" description="Basic and acidic residues" evidence="6">
    <location>
        <begin position="101"/>
        <end position="112"/>
    </location>
</feature>
<comment type="similarity">
    <text evidence="2">Belongs to the SEC16 family.</text>
</comment>
<feature type="compositionally biased region" description="Basic and acidic residues" evidence="6">
    <location>
        <begin position="317"/>
        <end position="336"/>
    </location>
</feature>
<feature type="compositionally biased region" description="Polar residues" evidence="6">
    <location>
        <begin position="28"/>
        <end position="41"/>
    </location>
</feature>
<evidence type="ECO:0000256" key="5">
    <source>
        <dbReference type="ARBA" id="ARBA00022892"/>
    </source>
</evidence>
<feature type="domain" description="Sec16 Sec23-binding" evidence="7">
    <location>
        <begin position="672"/>
        <end position="883"/>
    </location>
</feature>
<gene>
    <name evidence="8" type="ORF">AAG570_011182</name>
</gene>
<evidence type="ECO:0000256" key="3">
    <source>
        <dbReference type="ARBA" id="ARBA00022448"/>
    </source>
</evidence>
<feature type="compositionally biased region" description="Polar residues" evidence="6">
    <location>
        <begin position="282"/>
        <end position="292"/>
    </location>
</feature>
<sequence>MYLPPGPQPFGNSEVSHRSTPPPKNRASPLSNNNPPYQNLPQWGLSPAYPPSVATLPDSENVPPPGGYPGQNRQTGLRRSSSPGNAALQPVPPPSHNIPDNQERIPENRERLDNTEDVRQQLGTLSLNQQAESNDVQQHCSVDRNQYLETGQLSNLNNMAAGSANIEITDEGDAPPPGLHRLVTGQGCENQEQLVENQMSSFSQPEPSAHHDSTRHSTPLSSIEEPESVGEEPPPPREVPGQDQPLHNRVVLGQMGDIGRERERDRDSDRMERMVVGEMRSKQPQNSSSAQDDYNRQQHRGRPRHRRESSYEEEERDYSTDREKRHEDYRRRDERPRRRREHRSPEYRSDEEYDERRGYSRRERRSHERDYSPEYYRDYYRDRRPRRHMDHYSREYDDYYYRENRSRPSSRTGSDYRRSNVDYQQRHPWQPFYPDSTAISSGTYMDYNMSQRALKDYCEAFRRTDPINYRIWYNQQILRYNVTQPASYSNDRASVHSGQSSSDQRQNDMTHTDGVAPVDDTGVEDFTPRLYPAPHIRGKLDSQGRLVIVNPNDPMDGQRPSVQICKVNRTCWDPDIAEFLECPGPFISGVTHRNTVLQYLKKMSERSTGDSEKLLYDLVHLTVKGNGVVNGSDVAELLMDSYKLSSQEDKESNFDNDLPQISETEIISRFRGLLQQGNKTEALEWAMDHKVWGHALFLASKMDDRTHKAVMLRFANSIPHNDPLQTLYQLMSSNVPQASTYCADNNWSDWRPHLAMILSNPTANTELDRKAIITLGDSLGAGDRIFASHFCYLTAQVRFSSFKPGAKLVLLGSSTNQEFHKFATCRAIMLSLCYEYGLKLYNPLNSVPTFQTYKLLLATRLIDHDRNQSALQYCELLAREMSQPCHYDAATAVTVIDIAMRLKTFDPQVALSSDPDKEPEWLTSLKQVHEHAPVRKDVSRFKGKYIGNVVANIEESIWHL</sequence>
<keyword evidence="5" id="KW-0931">ER-Golgi transport</keyword>
<dbReference type="PANTHER" id="PTHR13402">
    <property type="entry name" value="RGPR-RELATED"/>
    <property type="match status" value="1"/>
</dbReference>
<feature type="compositionally biased region" description="Basic and acidic residues" evidence="6">
    <location>
        <begin position="343"/>
        <end position="368"/>
    </location>
</feature>
<keyword evidence="9" id="KW-1185">Reference proteome</keyword>
<dbReference type="Pfam" id="PF12931">
    <property type="entry name" value="TPR_Sec16"/>
    <property type="match status" value="1"/>
</dbReference>
<feature type="compositionally biased region" description="Polar residues" evidence="6">
    <location>
        <begin position="197"/>
        <end position="206"/>
    </location>
</feature>
<proteinExistence type="inferred from homology"/>
<evidence type="ECO:0000256" key="2">
    <source>
        <dbReference type="ARBA" id="ARBA00005927"/>
    </source>
</evidence>
<feature type="compositionally biased region" description="Polar residues" evidence="6">
    <location>
        <begin position="488"/>
        <end position="504"/>
    </location>
</feature>
<feature type="region of interest" description="Disordered" evidence="6">
    <location>
        <begin position="197"/>
        <end position="368"/>
    </location>
</feature>
<comment type="caution">
    <text evidence="8">The sequence shown here is derived from an EMBL/GenBank/DDBJ whole genome shotgun (WGS) entry which is preliminary data.</text>
</comment>
<feature type="region of interest" description="Disordered" evidence="6">
    <location>
        <begin position="1"/>
        <end position="112"/>
    </location>
</feature>
<comment type="subcellular location">
    <subcellularLocation>
        <location evidence="1">Endoplasmic reticulum</location>
    </subcellularLocation>
</comment>
<dbReference type="Gene3D" id="1.25.40.1030">
    <property type="match status" value="1"/>
</dbReference>
<organism evidence="8 9">
    <name type="scientific">Ranatra chinensis</name>
    <dbReference type="NCBI Taxonomy" id="642074"/>
    <lineage>
        <taxon>Eukaryota</taxon>
        <taxon>Metazoa</taxon>
        <taxon>Ecdysozoa</taxon>
        <taxon>Arthropoda</taxon>
        <taxon>Hexapoda</taxon>
        <taxon>Insecta</taxon>
        <taxon>Pterygota</taxon>
        <taxon>Neoptera</taxon>
        <taxon>Paraneoptera</taxon>
        <taxon>Hemiptera</taxon>
        <taxon>Heteroptera</taxon>
        <taxon>Panheteroptera</taxon>
        <taxon>Nepomorpha</taxon>
        <taxon>Nepidae</taxon>
        <taxon>Ranatrinae</taxon>
        <taxon>Ranatra</taxon>
    </lineage>
</organism>
<evidence type="ECO:0000259" key="7">
    <source>
        <dbReference type="Pfam" id="PF12931"/>
    </source>
</evidence>
<reference evidence="8 9" key="1">
    <citation type="submission" date="2024-07" db="EMBL/GenBank/DDBJ databases">
        <title>Chromosome-level genome assembly of the water stick insect Ranatra chinensis (Heteroptera: Nepidae).</title>
        <authorList>
            <person name="Liu X."/>
        </authorList>
    </citation>
    <scope>NUCLEOTIDE SEQUENCE [LARGE SCALE GENOMIC DNA]</scope>
    <source>
        <strain evidence="8">Cailab_2021Rc</strain>
        <tissue evidence="8">Muscle</tissue>
    </source>
</reference>
<evidence type="ECO:0000256" key="4">
    <source>
        <dbReference type="ARBA" id="ARBA00022824"/>
    </source>
</evidence>
<dbReference type="EMBL" id="JBFDAA010000006">
    <property type="protein sequence ID" value="KAL1131567.1"/>
    <property type="molecule type" value="Genomic_DNA"/>
</dbReference>
<evidence type="ECO:0000256" key="1">
    <source>
        <dbReference type="ARBA" id="ARBA00004240"/>
    </source>
</evidence>
<dbReference type="AlphaFoldDB" id="A0ABD0YK06"/>
<feature type="compositionally biased region" description="Basic residues" evidence="6">
    <location>
        <begin position="297"/>
        <end position="307"/>
    </location>
</feature>
<dbReference type="Proteomes" id="UP001558652">
    <property type="component" value="Unassembled WGS sequence"/>
</dbReference>
<keyword evidence="3" id="KW-0813">Transport</keyword>
<dbReference type="GO" id="GO:0016192">
    <property type="term" value="P:vesicle-mediated transport"/>
    <property type="evidence" value="ECO:0007669"/>
    <property type="project" value="UniProtKB-KW"/>
</dbReference>
<feature type="compositionally biased region" description="Basic and acidic residues" evidence="6">
    <location>
        <begin position="258"/>
        <end position="281"/>
    </location>
</feature>
<feature type="region of interest" description="Disordered" evidence="6">
    <location>
        <begin position="400"/>
        <end position="429"/>
    </location>
</feature>
<dbReference type="InterPro" id="IPR024298">
    <property type="entry name" value="Sec16_Sec23-bd"/>
</dbReference>
<name>A0ABD0YK06_9HEMI</name>
<dbReference type="CDD" id="cd09233">
    <property type="entry name" value="ACE1-Sec16-like"/>
    <property type="match status" value="1"/>
</dbReference>
<protein>
    <recommendedName>
        <fullName evidence="7">Sec16 Sec23-binding domain-containing protein</fullName>
    </recommendedName>
</protein>
<evidence type="ECO:0000313" key="9">
    <source>
        <dbReference type="Proteomes" id="UP001558652"/>
    </source>
</evidence>
<feature type="region of interest" description="Disordered" evidence="6">
    <location>
        <begin position="488"/>
        <end position="521"/>
    </location>
</feature>
<accession>A0ABD0YK06</accession>